<protein>
    <submittedName>
        <fullName evidence="2">Uncharacterized protein</fullName>
    </submittedName>
</protein>
<evidence type="ECO:0000313" key="2">
    <source>
        <dbReference type="EMBL" id="VDN29238.1"/>
    </source>
</evidence>
<keyword evidence="3" id="KW-1185">Reference proteome</keyword>
<name>A0A3P7N262_DIBLA</name>
<gene>
    <name evidence="2" type="ORF">DILT_LOCUS15330</name>
</gene>
<organism evidence="2 3">
    <name type="scientific">Dibothriocephalus latus</name>
    <name type="common">Fish tapeworm</name>
    <name type="synonym">Diphyllobothrium latum</name>
    <dbReference type="NCBI Taxonomy" id="60516"/>
    <lineage>
        <taxon>Eukaryota</taxon>
        <taxon>Metazoa</taxon>
        <taxon>Spiralia</taxon>
        <taxon>Lophotrochozoa</taxon>
        <taxon>Platyhelminthes</taxon>
        <taxon>Cestoda</taxon>
        <taxon>Eucestoda</taxon>
        <taxon>Diphyllobothriidea</taxon>
        <taxon>Diphyllobothriidae</taxon>
        <taxon>Dibothriocephalus</taxon>
    </lineage>
</organism>
<feature type="chain" id="PRO_5018126783" evidence="1">
    <location>
        <begin position="21"/>
        <end position="92"/>
    </location>
</feature>
<feature type="signal peptide" evidence="1">
    <location>
        <begin position="1"/>
        <end position="20"/>
    </location>
</feature>
<dbReference type="Proteomes" id="UP000281553">
    <property type="component" value="Unassembled WGS sequence"/>
</dbReference>
<dbReference type="EMBL" id="UYRU01078515">
    <property type="protein sequence ID" value="VDN29238.1"/>
    <property type="molecule type" value="Genomic_DNA"/>
</dbReference>
<evidence type="ECO:0000313" key="3">
    <source>
        <dbReference type="Proteomes" id="UP000281553"/>
    </source>
</evidence>
<dbReference type="OrthoDB" id="10322315at2759"/>
<dbReference type="AlphaFoldDB" id="A0A3P7N262"/>
<sequence length="92" mass="10501">MKPMIAFLLFLLYVSGVVKAATSLVEEDLVKNHRPAFRFEASGRRFPYWRSFPDEFDFSGPETELQGKAFPGSDGYNAPSRKRGAYFDMPWG</sequence>
<evidence type="ECO:0000256" key="1">
    <source>
        <dbReference type="SAM" id="SignalP"/>
    </source>
</evidence>
<accession>A0A3P7N262</accession>
<reference evidence="2 3" key="1">
    <citation type="submission" date="2018-11" db="EMBL/GenBank/DDBJ databases">
        <authorList>
            <consortium name="Pathogen Informatics"/>
        </authorList>
    </citation>
    <scope>NUCLEOTIDE SEQUENCE [LARGE SCALE GENOMIC DNA]</scope>
</reference>
<keyword evidence="1" id="KW-0732">Signal</keyword>
<proteinExistence type="predicted"/>